<dbReference type="OrthoDB" id="9771725at2"/>
<feature type="transmembrane region" description="Helical" evidence="2">
    <location>
        <begin position="12"/>
        <end position="30"/>
    </location>
</feature>
<accession>A0A285X8M1</accession>
<dbReference type="Proteomes" id="UP000219193">
    <property type="component" value="Unassembled WGS sequence"/>
</dbReference>
<evidence type="ECO:0000256" key="2">
    <source>
        <dbReference type="SAM" id="Phobius"/>
    </source>
</evidence>
<reference evidence="5" key="1">
    <citation type="submission" date="2017-09" db="EMBL/GenBank/DDBJ databases">
        <authorList>
            <person name="Varghese N."/>
            <person name="Submissions S."/>
        </authorList>
    </citation>
    <scope>NUCLEOTIDE SEQUENCE [LARGE SCALE GENOMIC DNA]</scope>
    <source>
        <strain evidence="5">CGMCC 1.12641</strain>
    </source>
</reference>
<dbReference type="EMBL" id="OCMF01000004">
    <property type="protein sequence ID" value="SOC81144.1"/>
    <property type="molecule type" value="Genomic_DNA"/>
</dbReference>
<evidence type="ECO:0000256" key="1">
    <source>
        <dbReference type="SAM" id="Coils"/>
    </source>
</evidence>
<name>A0A285X8M1_9FLAO</name>
<dbReference type="InterPro" id="IPR052336">
    <property type="entry name" value="MlaD_Phospholipid_Transporter"/>
</dbReference>
<dbReference type="RefSeq" id="WP_097056918.1">
    <property type="nucleotide sequence ID" value="NZ_OCMF01000004.1"/>
</dbReference>
<keyword evidence="2" id="KW-1133">Transmembrane helix</keyword>
<dbReference type="PANTHER" id="PTHR33371">
    <property type="entry name" value="INTERMEMBRANE PHOSPHOLIPID TRANSPORT SYSTEM BINDING PROTEIN MLAD-RELATED"/>
    <property type="match status" value="1"/>
</dbReference>
<evidence type="ECO:0000259" key="3">
    <source>
        <dbReference type="Pfam" id="PF02470"/>
    </source>
</evidence>
<feature type="coiled-coil region" evidence="1">
    <location>
        <begin position="242"/>
        <end position="307"/>
    </location>
</feature>
<feature type="domain" description="Mce/MlaD" evidence="3">
    <location>
        <begin position="41"/>
        <end position="117"/>
    </location>
</feature>
<keyword evidence="5" id="KW-1185">Reference proteome</keyword>
<keyword evidence="2" id="KW-0812">Transmembrane</keyword>
<organism evidence="4 5">
    <name type="scientific">Salinimicrobium sediminis</name>
    <dbReference type="NCBI Taxonomy" id="1343891"/>
    <lineage>
        <taxon>Bacteria</taxon>
        <taxon>Pseudomonadati</taxon>
        <taxon>Bacteroidota</taxon>
        <taxon>Flavobacteriia</taxon>
        <taxon>Flavobacteriales</taxon>
        <taxon>Flavobacteriaceae</taxon>
        <taxon>Salinimicrobium</taxon>
    </lineage>
</organism>
<dbReference type="PANTHER" id="PTHR33371:SF4">
    <property type="entry name" value="INTERMEMBRANE PHOSPHOLIPID TRANSPORT SYSTEM BINDING PROTEIN MLAD"/>
    <property type="match status" value="1"/>
</dbReference>
<dbReference type="Pfam" id="PF02470">
    <property type="entry name" value="MlaD"/>
    <property type="match status" value="1"/>
</dbReference>
<sequence>MKNSNSQNLRLGIFIIAGILIFVAAVYFIGNRQHLFGNNARISSVFKSVNGLQVGNNVRYAGVNVGTVRDITIVNDTSILVDFIIEEKTMPLIKRNSVATISSDGLVGSMIINLTPGEEFSSETIRGGDTLQSISKVATADMLTTLNTTNENAALLTADLLKITAAINEGKGTLGVLIRDEQMAQDISSSMAELKKTTQGAAITVNKLNRLISQFDMENSVAGVLFKDTLPALKVKEVIVSLEKSAGEIEQMTSNLNKFSEEIINNEGVLDYVLHDSTLVEQINATLENAEAASKKLDENMQALQHNILFRGYFKRQARIKAREEAKRD</sequence>
<evidence type="ECO:0000313" key="4">
    <source>
        <dbReference type="EMBL" id="SOC81144.1"/>
    </source>
</evidence>
<dbReference type="InterPro" id="IPR003399">
    <property type="entry name" value="Mce/MlaD"/>
</dbReference>
<protein>
    <submittedName>
        <fullName evidence="4">Phospholipid/cholesterol/gamma-HCH transport system substrate-binding protein</fullName>
    </submittedName>
</protein>
<gene>
    <name evidence="4" type="ORF">SAMN06296241_2716</name>
</gene>
<evidence type="ECO:0000313" key="5">
    <source>
        <dbReference type="Proteomes" id="UP000219193"/>
    </source>
</evidence>
<dbReference type="AlphaFoldDB" id="A0A285X8M1"/>
<keyword evidence="2" id="KW-0472">Membrane</keyword>
<proteinExistence type="predicted"/>
<keyword evidence="1" id="KW-0175">Coiled coil</keyword>